<keyword evidence="4" id="KW-1185">Reference proteome</keyword>
<dbReference type="PANTHER" id="PTHR47245">
    <property type="entry name" value="PEPTIDYLPROLYL ISOMERASE"/>
    <property type="match status" value="1"/>
</dbReference>
<dbReference type="SUPFAM" id="SSF109998">
    <property type="entry name" value="Triger factor/SurA peptide-binding domain-like"/>
    <property type="match status" value="1"/>
</dbReference>
<proteinExistence type="predicted"/>
<gene>
    <name evidence="3" type="ORF">QBE51_03425</name>
</gene>
<keyword evidence="1 3" id="KW-0413">Isomerase</keyword>
<dbReference type="GO" id="GO:0003755">
    <property type="term" value="F:peptidyl-prolyl cis-trans isomerase activity"/>
    <property type="evidence" value="ECO:0007669"/>
    <property type="project" value="UniProtKB-EC"/>
</dbReference>
<dbReference type="Proteomes" id="UP001486565">
    <property type="component" value="Chromosome"/>
</dbReference>
<dbReference type="InterPro" id="IPR046357">
    <property type="entry name" value="PPIase_dom_sf"/>
</dbReference>
<dbReference type="PANTHER" id="PTHR47245:SF2">
    <property type="entry name" value="PEPTIDYL-PROLYL CIS-TRANS ISOMERASE HP_0175-RELATED"/>
    <property type="match status" value="1"/>
</dbReference>
<dbReference type="InterPro" id="IPR000297">
    <property type="entry name" value="PPIase_PpiC"/>
</dbReference>
<dbReference type="Pfam" id="PF00639">
    <property type="entry name" value="Rotamase"/>
    <property type="match status" value="1"/>
</dbReference>
<dbReference type="EC" id="5.2.1.8" evidence="3"/>
<dbReference type="Gene3D" id="3.10.50.40">
    <property type="match status" value="1"/>
</dbReference>
<evidence type="ECO:0000313" key="3">
    <source>
        <dbReference type="EMBL" id="WZL70590.1"/>
    </source>
</evidence>
<dbReference type="PROSITE" id="PS50198">
    <property type="entry name" value="PPIC_PPIASE_2"/>
    <property type="match status" value="1"/>
</dbReference>
<dbReference type="RefSeq" id="WP_341877553.1">
    <property type="nucleotide sequence ID" value="NZ_CP121687.1"/>
</dbReference>
<evidence type="ECO:0000259" key="2">
    <source>
        <dbReference type="PROSITE" id="PS50198"/>
    </source>
</evidence>
<dbReference type="InterPro" id="IPR050245">
    <property type="entry name" value="PrsA_foldase"/>
</dbReference>
<organism evidence="3 4">
    <name type="scientific">Defluviitalea saccharophila</name>
    <dbReference type="NCBI Taxonomy" id="879970"/>
    <lineage>
        <taxon>Bacteria</taxon>
        <taxon>Bacillati</taxon>
        <taxon>Bacillota</taxon>
        <taxon>Clostridia</taxon>
        <taxon>Lachnospirales</taxon>
        <taxon>Defluviitaleaceae</taxon>
        <taxon>Defluviitalea</taxon>
    </lineage>
</organism>
<feature type="domain" description="PpiC" evidence="2">
    <location>
        <begin position="112"/>
        <end position="201"/>
    </location>
</feature>
<sequence>MENKVLAIVDGREIKESDVFSLMQNLGQRGAQFRSPYGQKQLLNEIIAQELLYSEALENGFDKEESFVVVLEQMKKSLLMQYAANKLMTSVSVDDEEVRAYFEANKSIFAQPKTVAASHILVDSEEEALKILDEINNGLDFSDAARKYSKCPSKDSGGALGEFSQGKMVPEFEQAAFSMEPGEISKPVQTQFGYHIIKVDQVNEAKESSFEEVKDEVKNQCLFNKQQEVYIEKQEELKKKYSVEILD</sequence>
<evidence type="ECO:0000313" key="4">
    <source>
        <dbReference type="Proteomes" id="UP001486565"/>
    </source>
</evidence>
<dbReference type="InterPro" id="IPR027304">
    <property type="entry name" value="Trigger_fact/SurA_dom_sf"/>
</dbReference>
<dbReference type="SUPFAM" id="SSF54534">
    <property type="entry name" value="FKBP-like"/>
    <property type="match status" value="1"/>
</dbReference>
<keyword evidence="1" id="KW-0697">Rotamase</keyword>
<dbReference type="Gene3D" id="1.10.8.1040">
    <property type="match status" value="1"/>
</dbReference>
<evidence type="ECO:0000256" key="1">
    <source>
        <dbReference type="PROSITE-ProRule" id="PRU00278"/>
    </source>
</evidence>
<name>A0ABZ2Y6Q3_9FIRM</name>
<dbReference type="PROSITE" id="PS01096">
    <property type="entry name" value="PPIC_PPIASE_1"/>
    <property type="match status" value="1"/>
</dbReference>
<reference evidence="3 4" key="1">
    <citation type="submission" date="2023-03" db="EMBL/GenBank/DDBJ databases">
        <title>Novel Species.</title>
        <authorList>
            <person name="Ma S."/>
        </authorList>
    </citation>
    <scope>NUCLEOTIDE SEQUENCE [LARGE SCALE GENOMIC DNA]</scope>
    <source>
        <strain evidence="3 4">LIND6LT2</strain>
    </source>
</reference>
<dbReference type="EMBL" id="CP121687">
    <property type="protein sequence ID" value="WZL70590.1"/>
    <property type="molecule type" value="Genomic_DNA"/>
</dbReference>
<protein>
    <submittedName>
        <fullName evidence="3">Peptidylprolyl isomerase</fullName>
        <ecNumber evidence="3">5.2.1.8</ecNumber>
    </submittedName>
</protein>
<dbReference type="InterPro" id="IPR023058">
    <property type="entry name" value="PPIase_PpiC_CS"/>
</dbReference>
<accession>A0ABZ2Y6Q3</accession>